<gene>
    <name evidence="1" type="ORF">HMPREF3293_00553</name>
</gene>
<reference evidence="1 2" key="1">
    <citation type="submission" date="2016-02" db="EMBL/GenBank/DDBJ databases">
        <authorList>
            <person name="Wen L."/>
            <person name="He K."/>
            <person name="Yang H."/>
        </authorList>
    </citation>
    <scope>NUCLEOTIDE SEQUENCE [LARGE SCALE GENOMIC DNA]</scope>
    <source>
        <strain evidence="1 2">DSM 22607</strain>
    </source>
</reference>
<sequence length="226" mass="25366">MDKKYVVDLSQQMRPEEEVNFPFSIDLKDATESMPELEHDADAWYKIGYVSMCTHNGTHVEVPYHHLQEGMDLAEFPLHQMIGSMVLMDFSHKKIGEEITLEEVRKYDGKIQEGDIVFIKTGMDSLFRTGNWVKYPYVALDAVHYLIDKKIGCLGTDAAGIEDNDIPNQPAHVALFRAEIPLVESLTNLDAVKDGEYMVFILPLPIVHGDASPVRVTAVAKSGLCV</sequence>
<dbReference type="STRING" id="626937.HMPREF3293_00553"/>
<dbReference type="PANTHER" id="PTHR31118:SF12">
    <property type="entry name" value="CYCLASE-LIKE PROTEIN 2"/>
    <property type="match status" value="1"/>
</dbReference>
<evidence type="ECO:0000313" key="1">
    <source>
        <dbReference type="EMBL" id="KXK66510.1"/>
    </source>
</evidence>
<keyword evidence="2" id="KW-1185">Reference proteome</keyword>
<dbReference type="InterPro" id="IPR037175">
    <property type="entry name" value="KFase_sf"/>
</dbReference>
<dbReference type="AlphaFoldDB" id="A0A136Q787"/>
<dbReference type="Gene3D" id="3.50.30.50">
    <property type="entry name" value="Putative cyclase"/>
    <property type="match status" value="1"/>
</dbReference>
<dbReference type="GO" id="GO:0004061">
    <property type="term" value="F:arylformamidase activity"/>
    <property type="evidence" value="ECO:0007669"/>
    <property type="project" value="InterPro"/>
</dbReference>
<name>A0A136Q787_9FIRM</name>
<proteinExistence type="predicted"/>
<dbReference type="OrthoDB" id="9796085at2"/>
<evidence type="ECO:0000313" key="2">
    <source>
        <dbReference type="Proteomes" id="UP000070366"/>
    </source>
</evidence>
<dbReference type="SUPFAM" id="SSF102198">
    <property type="entry name" value="Putative cyclase"/>
    <property type="match status" value="1"/>
</dbReference>
<organism evidence="1 2">
    <name type="scientific">Christensenella minuta</name>
    <dbReference type="NCBI Taxonomy" id="626937"/>
    <lineage>
        <taxon>Bacteria</taxon>
        <taxon>Bacillati</taxon>
        <taxon>Bacillota</taxon>
        <taxon>Clostridia</taxon>
        <taxon>Christensenellales</taxon>
        <taxon>Christensenellaceae</taxon>
        <taxon>Christensenella</taxon>
    </lineage>
</organism>
<comment type="caution">
    <text evidence="1">The sequence shown here is derived from an EMBL/GenBank/DDBJ whole genome shotgun (WGS) entry which is preliminary data.</text>
</comment>
<protein>
    <submittedName>
        <fullName evidence="1">Putative cyclase</fullName>
    </submittedName>
</protein>
<dbReference type="InterPro" id="IPR007325">
    <property type="entry name" value="KFase/CYL"/>
</dbReference>
<dbReference type="Pfam" id="PF04199">
    <property type="entry name" value="Cyclase"/>
    <property type="match status" value="1"/>
</dbReference>
<dbReference type="RefSeq" id="WP_066522606.1">
    <property type="nucleotide sequence ID" value="NZ_CABMOF010000009.1"/>
</dbReference>
<dbReference type="GO" id="GO:0019441">
    <property type="term" value="P:L-tryptophan catabolic process to kynurenine"/>
    <property type="evidence" value="ECO:0007669"/>
    <property type="project" value="InterPro"/>
</dbReference>
<dbReference type="PANTHER" id="PTHR31118">
    <property type="entry name" value="CYCLASE-LIKE PROTEIN 2"/>
    <property type="match status" value="1"/>
</dbReference>
<accession>A0A136Q787</accession>
<dbReference type="EMBL" id="LSZW01000040">
    <property type="protein sequence ID" value="KXK66510.1"/>
    <property type="molecule type" value="Genomic_DNA"/>
</dbReference>
<dbReference type="Proteomes" id="UP000070366">
    <property type="component" value="Unassembled WGS sequence"/>
</dbReference>
<dbReference type="KEGG" id="cmiu:B1H56_09825"/>